<feature type="transmembrane region" description="Helical" evidence="1">
    <location>
        <begin position="23"/>
        <end position="42"/>
    </location>
</feature>
<keyword evidence="1" id="KW-1133">Transmembrane helix</keyword>
<sequence>MNGDMIQPMVDLGREAGIAPTEYALVALLAGLALAYLLRGVLRRKARGASRGGCTGCAGCPSSGGCPSASRRLFDIDDIPDAKVEPRSNAA</sequence>
<evidence type="ECO:0000256" key="1">
    <source>
        <dbReference type="SAM" id="Phobius"/>
    </source>
</evidence>
<name>A0ABW3ISC1_9RHOB</name>
<dbReference type="Proteomes" id="UP001597108">
    <property type="component" value="Unassembled WGS sequence"/>
</dbReference>
<keyword evidence="3" id="KW-1185">Reference proteome</keyword>
<evidence type="ECO:0000313" key="2">
    <source>
        <dbReference type="EMBL" id="MFD0980465.1"/>
    </source>
</evidence>
<reference evidence="3" key="1">
    <citation type="journal article" date="2019" name="Int. J. Syst. Evol. Microbiol.">
        <title>The Global Catalogue of Microorganisms (GCM) 10K type strain sequencing project: providing services to taxonomists for standard genome sequencing and annotation.</title>
        <authorList>
            <consortium name="The Broad Institute Genomics Platform"/>
            <consortium name="The Broad Institute Genome Sequencing Center for Infectious Disease"/>
            <person name="Wu L."/>
            <person name="Ma J."/>
        </authorList>
    </citation>
    <scope>NUCLEOTIDE SEQUENCE [LARGE SCALE GENOMIC DNA]</scope>
    <source>
        <strain evidence="3">CCUG 60524</strain>
    </source>
</reference>
<comment type="caution">
    <text evidence="2">The sequence shown here is derived from an EMBL/GenBank/DDBJ whole genome shotgun (WGS) entry which is preliminary data.</text>
</comment>
<keyword evidence="1" id="KW-0472">Membrane</keyword>
<proteinExistence type="predicted"/>
<evidence type="ECO:0000313" key="3">
    <source>
        <dbReference type="Proteomes" id="UP001597108"/>
    </source>
</evidence>
<keyword evidence="1" id="KW-0812">Transmembrane</keyword>
<dbReference type="EMBL" id="JBHTJT010000021">
    <property type="protein sequence ID" value="MFD0980465.1"/>
    <property type="molecule type" value="Genomic_DNA"/>
</dbReference>
<dbReference type="RefSeq" id="WP_386074880.1">
    <property type="nucleotide sequence ID" value="NZ_JBHTJT010000021.1"/>
</dbReference>
<dbReference type="Pfam" id="PF12669">
    <property type="entry name" value="FeoB_associated"/>
    <property type="match status" value="1"/>
</dbReference>
<accession>A0ABW3ISC1</accession>
<organism evidence="2 3">
    <name type="scientific">Tropicimonas aquimaris</name>
    <dbReference type="NCBI Taxonomy" id="914152"/>
    <lineage>
        <taxon>Bacteria</taxon>
        <taxon>Pseudomonadati</taxon>
        <taxon>Pseudomonadota</taxon>
        <taxon>Alphaproteobacteria</taxon>
        <taxon>Rhodobacterales</taxon>
        <taxon>Roseobacteraceae</taxon>
        <taxon>Tropicimonas</taxon>
    </lineage>
</organism>
<gene>
    <name evidence="2" type="ORF">ACFQ2S_12470</name>
</gene>
<protein>
    <submittedName>
        <fullName evidence="2">FeoB-associated Cys-rich membrane protein</fullName>
    </submittedName>
</protein>